<dbReference type="GO" id="GO:0008270">
    <property type="term" value="F:zinc ion binding"/>
    <property type="evidence" value="ECO:0007669"/>
    <property type="project" value="InterPro"/>
</dbReference>
<dbReference type="Proteomes" id="UP000005408">
    <property type="component" value="Unassembled WGS sequence"/>
</dbReference>
<sequence length="263" mass="29440">MKCAQEPSCLSLLYNRAFQSCHIFNIIYDSDGNGSIDYYWVLDNRSSRWAPKSCLDVRNCSDITTNGEFWIYPTATDGKRTKVFCHTLATEPSHFITLKNMNSFFQHDSSNLINTSIACQSSMKPPLKRVEFTKIKIQIEDMEVVGRDYTFTSVTGSPTIKYGESDDCNGPYRLDPCPHFGHAVIDTRGTGLIVDLNTTFGLTFDYKAEMKDFIRSADGSQISFLCAGWCSKCGPTSGPIKLLLSTEFISATDARPVTCRSKQ</sequence>
<dbReference type="InterPro" id="IPR012314">
    <property type="entry name" value="Pept_M12B_GON-ADAMTSs"/>
</dbReference>
<dbReference type="PROSITE" id="PS51046">
    <property type="entry name" value="GON"/>
    <property type="match status" value="1"/>
</dbReference>
<evidence type="ECO:0000259" key="2">
    <source>
        <dbReference type="PROSITE" id="PS51046"/>
    </source>
</evidence>
<keyword evidence="1" id="KW-0479">Metal-binding</keyword>
<evidence type="ECO:0000256" key="1">
    <source>
        <dbReference type="ARBA" id="ARBA00022723"/>
    </source>
</evidence>
<reference evidence="3" key="1">
    <citation type="submission" date="2022-08" db="UniProtKB">
        <authorList>
            <consortium name="EnsemblMetazoa"/>
        </authorList>
    </citation>
    <scope>IDENTIFICATION</scope>
    <source>
        <strain evidence="3">05x7-T-G4-1.051#20</strain>
    </source>
</reference>
<proteinExistence type="predicted"/>
<keyword evidence="4" id="KW-1185">Reference proteome</keyword>
<dbReference type="AlphaFoldDB" id="A0A8W8ILE3"/>
<dbReference type="GO" id="GO:0004222">
    <property type="term" value="F:metalloendopeptidase activity"/>
    <property type="evidence" value="ECO:0007669"/>
    <property type="project" value="InterPro"/>
</dbReference>
<protein>
    <recommendedName>
        <fullName evidence="2">GON domain-containing protein</fullName>
    </recommendedName>
</protein>
<dbReference type="Pfam" id="PF08685">
    <property type="entry name" value="GON"/>
    <property type="match status" value="1"/>
</dbReference>
<dbReference type="EnsemblMetazoa" id="G14671.1">
    <property type="protein sequence ID" value="G14671.1:cds"/>
    <property type="gene ID" value="G14671"/>
</dbReference>
<feature type="domain" description="GON" evidence="2">
    <location>
        <begin position="50"/>
        <end position="246"/>
    </location>
</feature>
<evidence type="ECO:0000313" key="4">
    <source>
        <dbReference type="Proteomes" id="UP000005408"/>
    </source>
</evidence>
<organism evidence="3 4">
    <name type="scientific">Magallana gigas</name>
    <name type="common">Pacific oyster</name>
    <name type="synonym">Crassostrea gigas</name>
    <dbReference type="NCBI Taxonomy" id="29159"/>
    <lineage>
        <taxon>Eukaryota</taxon>
        <taxon>Metazoa</taxon>
        <taxon>Spiralia</taxon>
        <taxon>Lophotrochozoa</taxon>
        <taxon>Mollusca</taxon>
        <taxon>Bivalvia</taxon>
        <taxon>Autobranchia</taxon>
        <taxon>Pteriomorphia</taxon>
        <taxon>Ostreida</taxon>
        <taxon>Ostreoidea</taxon>
        <taxon>Ostreidae</taxon>
        <taxon>Magallana</taxon>
    </lineage>
</organism>
<name>A0A8W8ILE3_MAGGI</name>
<evidence type="ECO:0000313" key="3">
    <source>
        <dbReference type="EnsemblMetazoa" id="G14671.1:cds"/>
    </source>
</evidence>
<accession>A0A8W8ILE3</accession>